<comment type="catalytic activity">
    <reaction evidence="5">
        <text>7-aminomethyl-7-carbaguanosine(34) in tRNA + S-adenosyl-L-methionine = epoxyqueuosine(34) in tRNA + adenine + L-methionine + 2 H(+)</text>
        <dbReference type="Rhea" id="RHEA:32155"/>
        <dbReference type="Rhea" id="RHEA-COMP:10342"/>
        <dbReference type="Rhea" id="RHEA-COMP:18582"/>
        <dbReference type="ChEBI" id="CHEBI:15378"/>
        <dbReference type="ChEBI" id="CHEBI:16708"/>
        <dbReference type="ChEBI" id="CHEBI:57844"/>
        <dbReference type="ChEBI" id="CHEBI:59789"/>
        <dbReference type="ChEBI" id="CHEBI:82833"/>
        <dbReference type="ChEBI" id="CHEBI:194443"/>
        <dbReference type="EC" id="2.4.99.17"/>
    </reaction>
</comment>
<dbReference type="AlphaFoldDB" id="A0A212RAW4"/>
<evidence type="ECO:0000313" key="6">
    <source>
        <dbReference type="EMBL" id="SNB69179.1"/>
    </source>
</evidence>
<dbReference type="EMBL" id="FYDG01000003">
    <property type="protein sequence ID" value="SNB69179.1"/>
    <property type="molecule type" value="Genomic_DNA"/>
</dbReference>
<organism evidence="6 7">
    <name type="scientific">Rhodoblastus acidophilus</name>
    <name type="common">Rhodopseudomonas acidophila</name>
    <dbReference type="NCBI Taxonomy" id="1074"/>
    <lineage>
        <taxon>Bacteria</taxon>
        <taxon>Pseudomonadati</taxon>
        <taxon>Pseudomonadota</taxon>
        <taxon>Alphaproteobacteria</taxon>
        <taxon>Hyphomicrobiales</taxon>
        <taxon>Rhodoblastaceae</taxon>
        <taxon>Rhodoblastus</taxon>
    </lineage>
</organism>
<keyword evidence="4 5" id="KW-0671">Queuosine biosynthesis</keyword>
<comment type="similarity">
    <text evidence="5">Belongs to the QueA family.</text>
</comment>
<comment type="subcellular location">
    <subcellularLocation>
        <location evidence="5">Cytoplasm</location>
    </subcellularLocation>
</comment>
<dbReference type="GO" id="GO:0005737">
    <property type="term" value="C:cytoplasm"/>
    <property type="evidence" value="ECO:0007669"/>
    <property type="project" value="UniProtKB-SubCell"/>
</dbReference>
<dbReference type="RefSeq" id="WP_088520296.1">
    <property type="nucleotide sequence ID" value="NZ_FYDG01000003.1"/>
</dbReference>
<protein>
    <recommendedName>
        <fullName evidence="5">S-adenosylmethionine:tRNA ribosyltransferase-isomerase</fullName>
        <ecNumber evidence="5">2.4.99.17</ecNumber>
    </recommendedName>
    <alternativeName>
        <fullName evidence="5">Queuosine biosynthesis protein QueA</fullName>
    </alternativeName>
</protein>
<evidence type="ECO:0000256" key="3">
    <source>
        <dbReference type="ARBA" id="ARBA00022691"/>
    </source>
</evidence>
<dbReference type="EC" id="2.4.99.17" evidence="5"/>
<comment type="pathway">
    <text evidence="5">tRNA modification; tRNA-queuosine biosynthesis.</text>
</comment>
<keyword evidence="1 5" id="KW-0963">Cytoplasm</keyword>
<dbReference type="InterPro" id="IPR036100">
    <property type="entry name" value="QueA_sf"/>
</dbReference>
<dbReference type="PANTHER" id="PTHR30307:SF0">
    <property type="entry name" value="S-ADENOSYLMETHIONINE:TRNA RIBOSYLTRANSFERASE-ISOMERASE"/>
    <property type="match status" value="1"/>
</dbReference>
<dbReference type="OrthoDB" id="9805933at2"/>
<dbReference type="Gene3D" id="3.40.1780.10">
    <property type="entry name" value="QueA-like"/>
    <property type="match status" value="1"/>
</dbReference>
<comment type="subunit">
    <text evidence="5">Monomer.</text>
</comment>
<dbReference type="GO" id="GO:0008616">
    <property type="term" value="P:tRNA queuosine(34) biosynthetic process"/>
    <property type="evidence" value="ECO:0007669"/>
    <property type="project" value="UniProtKB-UniRule"/>
</dbReference>
<evidence type="ECO:0000256" key="5">
    <source>
        <dbReference type="HAMAP-Rule" id="MF_00113"/>
    </source>
</evidence>
<sequence length="346" mass="37218">MRVDVFDFDLPEDRIALRPASPRESARLLAIGEDLRDLHVGDLPSQLRPGDVLVVNDAKVIPAQLFGTRTRGEAVARIEATLHKKQDGAHWRAFVRPAKKLKLGETVAFGDDGALQAVVEAKNEGEVLLGFNLSGPALDNALMAVGHMPLPPYIAARRAEDAQDAQDYQTVFAQKPGAVAAPTAGLHFTPALLAAAQAAGARIEKVTLLVGAGTFLPVKAEDTKDHVMHAEWGEIDAETAARLNAARAQGGRIVAVGTTSLRILESAADETGIKPFSGETSIFITPGYRFNAVDMLMTNFHLPRSTLFMLVCAFAGLERMQSAYAHAIRSGYRFYSYGDACLLMGK</sequence>
<evidence type="ECO:0000256" key="1">
    <source>
        <dbReference type="ARBA" id="ARBA00022490"/>
    </source>
</evidence>
<dbReference type="Pfam" id="PF02547">
    <property type="entry name" value="Queuosine_synth"/>
    <property type="match status" value="1"/>
</dbReference>
<dbReference type="InterPro" id="IPR003699">
    <property type="entry name" value="QueA"/>
</dbReference>
<keyword evidence="7" id="KW-1185">Reference proteome</keyword>
<dbReference type="Proteomes" id="UP000198418">
    <property type="component" value="Unassembled WGS sequence"/>
</dbReference>
<dbReference type="PANTHER" id="PTHR30307">
    <property type="entry name" value="S-ADENOSYLMETHIONINE:TRNA RIBOSYLTRANSFERASE-ISOMERASE"/>
    <property type="match status" value="1"/>
</dbReference>
<keyword evidence="2 5" id="KW-0808">Transferase</keyword>
<accession>A0A212RAW4</accession>
<dbReference type="NCBIfam" id="NF001140">
    <property type="entry name" value="PRK00147.1"/>
    <property type="match status" value="1"/>
</dbReference>
<reference evidence="7" key="1">
    <citation type="submission" date="2017-06" db="EMBL/GenBank/DDBJ databases">
        <authorList>
            <person name="Varghese N."/>
            <person name="Submissions S."/>
        </authorList>
    </citation>
    <scope>NUCLEOTIDE SEQUENCE [LARGE SCALE GENOMIC DNA]</scope>
    <source>
        <strain evidence="7">DSM 137</strain>
    </source>
</reference>
<keyword evidence="3 5" id="KW-0949">S-adenosyl-L-methionine</keyword>
<dbReference type="Gene3D" id="2.40.10.240">
    <property type="entry name" value="QueA-like"/>
    <property type="match status" value="1"/>
</dbReference>
<evidence type="ECO:0000256" key="2">
    <source>
        <dbReference type="ARBA" id="ARBA00022679"/>
    </source>
</evidence>
<evidence type="ECO:0000313" key="7">
    <source>
        <dbReference type="Proteomes" id="UP000198418"/>
    </source>
</evidence>
<keyword evidence="6" id="KW-0413">Isomerase</keyword>
<dbReference type="HAMAP" id="MF_00113">
    <property type="entry name" value="QueA"/>
    <property type="match status" value="1"/>
</dbReference>
<dbReference type="NCBIfam" id="TIGR00113">
    <property type="entry name" value="queA"/>
    <property type="match status" value="1"/>
</dbReference>
<comment type="function">
    <text evidence="5">Transfers and isomerizes the ribose moiety from AdoMet to the 7-aminomethyl group of 7-deazaguanine (preQ1-tRNA) to give epoxyqueuosine (oQ-tRNA).</text>
</comment>
<dbReference type="GO" id="GO:0051075">
    <property type="term" value="F:S-adenosylmethionine:tRNA ribosyltransferase-isomerase activity"/>
    <property type="evidence" value="ECO:0007669"/>
    <property type="project" value="UniProtKB-EC"/>
</dbReference>
<name>A0A212RAW4_RHOAC</name>
<dbReference type="InterPro" id="IPR042119">
    <property type="entry name" value="QueA_dom2"/>
</dbReference>
<evidence type="ECO:0000256" key="4">
    <source>
        <dbReference type="ARBA" id="ARBA00022785"/>
    </source>
</evidence>
<dbReference type="InterPro" id="IPR042118">
    <property type="entry name" value="QueA_dom1"/>
</dbReference>
<dbReference type="SUPFAM" id="SSF111337">
    <property type="entry name" value="QueA-like"/>
    <property type="match status" value="1"/>
</dbReference>
<proteinExistence type="inferred from homology"/>
<gene>
    <name evidence="5" type="primary">queA</name>
    <name evidence="6" type="ORF">SAMN06265338_103177</name>
</gene>
<dbReference type="UniPathway" id="UPA00392"/>